<gene>
    <name evidence="11" type="ORF">SAMN02949497_1582</name>
</gene>
<dbReference type="CDD" id="cd01948">
    <property type="entry name" value="EAL"/>
    <property type="match status" value="1"/>
</dbReference>
<dbReference type="Gene3D" id="3.40.190.10">
    <property type="entry name" value="Periplasmic binding protein-like II"/>
    <property type="match status" value="2"/>
</dbReference>
<dbReference type="InterPro" id="IPR001633">
    <property type="entry name" value="EAL_dom"/>
</dbReference>
<dbReference type="SUPFAM" id="SSF53850">
    <property type="entry name" value="Periplasmic binding protein-like II"/>
    <property type="match status" value="1"/>
</dbReference>
<dbReference type="PROSITE" id="PS50113">
    <property type="entry name" value="PAC"/>
    <property type="match status" value="3"/>
</dbReference>
<dbReference type="SMART" id="SM00091">
    <property type="entry name" value="PAS"/>
    <property type="match status" value="2"/>
</dbReference>
<dbReference type="InterPro" id="IPR043128">
    <property type="entry name" value="Rev_trsase/Diguanyl_cyclase"/>
</dbReference>
<evidence type="ECO:0000256" key="1">
    <source>
        <dbReference type="ARBA" id="ARBA00001946"/>
    </source>
</evidence>
<feature type="coiled-coil region" evidence="5">
    <location>
        <begin position="348"/>
        <end position="375"/>
    </location>
</feature>
<feature type="domain" description="PAS" evidence="7">
    <location>
        <begin position="624"/>
        <end position="662"/>
    </location>
</feature>
<dbReference type="FunFam" id="3.20.20.450:FF:000001">
    <property type="entry name" value="Cyclic di-GMP phosphodiesterase yahA"/>
    <property type="match status" value="1"/>
</dbReference>
<feature type="domain" description="PAC" evidence="8">
    <location>
        <begin position="563"/>
        <end position="620"/>
    </location>
</feature>
<dbReference type="SMART" id="SM00086">
    <property type="entry name" value="PAC"/>
    <property type="match status" value="3"/>
</dbReference>
<dbReference type="Pfam" id="PF00990">
    <property type="entry name" value="GGDEF"/>
    <property type="match status" value="1"/>
</dbReference>
<proteinExistence type="predicted"/>
<dbReference type="Pfam" id="PF00563">
    <property type="entry name" value="EAL"/>
    <property type="match status" value="1"/>
</dbReference>
<evidence type="ECO:0000259" key="9">
    <source>
        <dbReference type="PROSITE" id="PS50883"/>
    </source>
</evidence>
<feature type="domain" description="PAC" evidence="8">
    <location>
        <begin position="441"/>
        <end position="493"/>
    </location>
</feature>
<keyword evidence="5" id="KW-0175">Coiled coil</keyword>
<feature type="signal peptide" evidence="6">
    <location>
        <begin position="1"/>
        <end position="23"/>
    </location>
</feature>
<dbReference type="InterPro" id="IPR035965">
    <property type="entry name" value="PAS-like_dom_sf"/>
</dbReference>
<dbReference type="InterPro" id="IPR015168">
    <property type="entry name" value="SsuA/THI5"/>
</dbReference>
<dbReference type="InterPro" id="IPR000700">
    <property type="entry name" value="PAS-assoc_C"/>
</dbReference>
<dbReference type="NCBIfam" id="TIGR00254">
    <property type="entry name" value="GGDEF"/>
    <property type="match status" value="1"/>
</dbReference>
<feature type="domain" description="PAC" evidence="8">
    <location>
        <begin position="690"/>
        <end position="742"/>
    </location>
</feature>
<dbReference type="InterPro" id="IPR035919">
    <property type="entry name" value="EAL_sf"/>
</dbReference>
<dbReference type="SUPFAM" id="SSF55785">
    <property type="entry name" value="PYP-like sensor domain (PAS domain)"/>
    <property type="match status" value="3"/>
</dbReference>
<comment type="catalytic activity">
    <reaction evidence="4">
        <text>3',3'-c-di-GMP + H2O = 5'-phosphoguanylyl(3'-&gt;5')guanosine + H(+)</text>
        <dbReference type="Rhea" id="RHEA:24902"/>
        <dbReference type="ChEBI" id="CHEBI:15377"/>
        <dbReference type="ChEBI" id="CHEBI:15378"/>
        <dbReference type="ChEBI" id="CHEBI:58754"/>
        <dbReference type="ChEBI" id="CHEBI:58805"/>
        <dbReference type="EC" id="3.1.4.52"/>
    </reaction>
    <physiologicalReaction direction="left-to-right" evidence="4">
        <dbReference type="Rhea" id="RHEA:24903"/>
    </physiologicalReaction>
</comment>
<dbReference type="SMART" id="SM00052">
    <property type="entry name" value="EAL"/>
    <property type="match status" value="1"/>
</dbReference>
<dbReference type="PROSITE" id="PS50112">
    <property type="entry name" value="PAS"/>
    <property type="match status" value="1"/>
</dbReference>
<feature type="domain" description="GGDEF" evidence="10">
    <location>
        <begin position="774"/>
        <end position="907"/>
    </location>
</feature>
<evidence type="ECO:0000313" key="12">
    <source>
        <dbReference type="Proteomes" id="UP000192923"/>
    </source>
</evidence>
<dbReference type="InterPro" id="IPR013656">
    <property type="entry name" value="PAS_4"/>
</dbReference>
<dbReference type="GO" id="GO:0071732">
    <property type="term" value="P:cellular response to nitric oxide"/>
    <property type="evidence" value="ECO:0007669"/>
    <property type="project" value="UniProtKB-ARBA"/>
</dbReference>
<dbReference type="Pfam" id="PF13426">
    <property type="entry name" value="PAS_9"/>
    <property type="match status" value="1"/>
</dbReference>
<dbReference type="RefSeq" id="WP_085211501.1">
    <property type="nucleotide sequence ID" value="NZ_FXAM01000001.1"/>
</dbReference>
<evidence type="ECO:0000256" key="3">
    <source>
        <dbReference type="ARBA" id="ARBA00022636"/>
    </source>
</evidence>
<keyword evidence="6" id="KW-0732">Signal</keyword>
<accession>A0A1Y6D0B7</accession>
<evidence type="ECO:0000256" key="2">
    <source>
        <dbReference type="ARBA" id="ARBA00012282"/>
    </source>
</evidence>
<dbReference type="InterPro" id="IPR052155">
    <property type="entry name" value="Biofilm_reg_signaling"/>
</dbReference>
<dbReference type="InterPro" id="IPR029787">
    <property type="entry name" value="Nucleotide_cyclase"/>
</dbReference>
<dbReference type="Proteomes" id="UP000192923">
    <property type="component" value="Unassembled WGS sequence"/>
</dbReference>
<dbReference type="STRING" id="1760988.SAMN02949497_1582"/>
<dbReference type="PROSITE" id="PS50883">
    <property type="entry name" value="EAL"/>
    <property type="match status" value="1"/>
</dbReference>
<dbReference type="NCBIfam" id="TIGR00229">
    <property type="entry name" value="sensory_box"/>
    <property type="match status" value="2"/>
</dbReference>
<dbReference type="Gene3D" id="3.30.450.20">
    <property type="entry name" value="PAS domain"/>
    <property type="match status" value="3"/>
</dbReference>
<dbReference type="InterPro" id="IPR000014">
    <property type="entry name" value="PAS"/>
</dbReference>
<dbReference type="InterPro" id="IPR000160">
    <property type="entry name" value="GGDEF_dom"/>
</dbReference>
<evidence type="ECO:0000259" key="8">
    <source>
        <dbReference type="PROSITE" id="PS50113"/>
    </source>
</evidence>
<name>A0A1Y6D0B7_9GAMM</name>
<dbReference type="InterPro" id="IPR001610">
    <property type="entry name" value="PAC"/>
</dbReference>
<evidence type="ECO:0000313" key="11">
    <source>
        <dbReference type="EMBL" id="SMF94273.1"/>
    </source>
</evidence>
<dbReference type="AlphaFoldDB" id="A0A1Y6D0B7"/>
<evidence type="ECO:0000259" key="10">
    <source>
        <dbReference type="PROSITE" id="PS50887"/>
    </source>
</evidence>
<dbReference type="FunFam" id="3.30.70.270:FF:000001">
    <property type="entry name" value="Diguanylate cyclase domain protein"/>
    <property type="match status" value="1"/>
</dbReference>
<dbReference type="PROSITE" id="PS50887">
    <property type="entry name" value="GGDEF"/>
    <property type="match status" value="1"/>
</dbReference>
<dbReference type="PANTHER" id="PTHR44757">
    <property type="entry name" value="DIGUANYLATE CYCLASE DGCP"/>
    <property type="match status" value="1"/>
</dbReference>
<dbReference type="SUPFAM" id="SSF141868">
    <property type="entry name" value="EAL domain-like"/>
    <property type="match status" value="1"/>
</dbReference>
<dbReference type="Gene3D" id="2.10.70.100">
    <property type="match status" value="1"/>
</dbReference>
<dbReference type="OrthoDB" id="8553030at2"/>
<keyword evidence="12" id="KW-1185">Reference proteome</keyword>
<dbReference type="SUPFAM" id="SSF55073">
    <property type="entry name" value="Nucleotide cyclase"/>
    <property type="match status" value="1"/>
</dbReference>
<sequence>MRRLLRQILLAPAALATGMAAWAGEPVVLQLKWQHAYQFAGYYVAQDKGYYRDLGLDVDIREGRPGIDFVAEVVSGRAQYGTGSSGLLLDRAQGAPVVVLGVVFQHSPDVLMVPARSGASSPQHLVGKRVMTNYSTPAVAAMLRGETGSLSKFGLLDQTNDLTGLIEGRLDALAGYETDQPFLFLQRGFPVALLRPIHYGVDFYGDNLFTSEAELRRHPDRARAFRAASLKGWEYAMAHPDEVVPLVRRYGSTRSLEHLRYEYQAMRALILSDMVDLGYVNPGRWRHIADTYVDLGLLRRDYSLDGFLYDPGPDRVWDGVQGYLWAAATAVGLALGVILALFRFNRRLRREVRERLSAEQRLRRSEQRLTEAQRIAHIGSWELNLATGRAAWSDEMYRLLGYEVGGVESCLENLLCRVPAEDRGKLAQALAATRGRADGAYRVEYRVDLPGGETRMVDERGRVVLDGLGQPLLLLGTTLDITERKRYELALKEQRTYLRTIFEHDPQCIKLLDRDGALLDMNPAGLAMIEADSLDQVRGHPLYGMVADKDRGGFVEMVAAVFRGEPRRLIFEGTGLKGTRRHLETHSVPLWDGERRGVRALLGVTQDVTERLRAEEKLRLSAAVVEATQEGVMITDPQLRIVAVNRAFTAITGYQEPEVVGRKPALLASGRHGQDFYQAMWASIQAVGSWQGELWNRRKNGESYPEWLTINVVKDTGGGIIHYVGVFSDISHLKQSQSQLEYLAHHDPLTGLPNRLLFTARLEHSLERAERNGYQGAVLFLDLDRFKHVNDSLGHNIGDELLRQVSGRLGQAVRKEDTVARLGGDEFTVLIENLKDSDDAARLADKLIHGLTDAFVVDGRRLFIGASVGISVYPKDGRTVDQLLRNADAAMYRAKEEGRNTYRFYTEEMTALALEHLELQSRLRHAIEAGQLVLHYQPQMELAGGRMVGLEALVRWEHPEQGLIEPSRFVPVAEDTGLILSLGEWVLRQACCQARAWLDAGLEFGRVSVNVAGKQVQRGDLLAVVQRALADSGLPPDRLELEITESFVMKEAERAIDLLRAIRALGVKLAIDDFGTGYSSLAYLKLLPFDKLKIDKGFVRDLPWDENDAAIARAVIALGHSLQFTVIAEGVENEAQRECLLRDGCDQAQGYLYGPPMAWDRVEALLRREEASVWRVVGL</sequence>
<dbReference type="CDD" id="cd00130">
    <property type="entry name" value="PAS"/>
    <property type="match status" value="1"/>
</dbReference>
<evidence type="ECO:0000256" key="4">
    <source>
        <dbReference type="ARBA" id="ARBA00051114"/>
    </source>
</evidence>
<organism evidence="11 12">
    <name type="scientific">Methylomagnum ishizawai</name>
    <dbReference type="NCBI Taxonomy" id="1760988"/>
    <lineage>
        <taxon>Bacteria</taxon>
        <taxon>Pseudomonadati</taxon>
        <taxon>Pseudomonadota</taxon>
        <taxon>Gammaproteobacteria</taxon>
        <taxon>Methylococcales</taxon>
        <taxon>Methylococcaceae</taxon>
        <taxon>Methylomagnum</taxon>
    </lineage>
</organism>
<evidence type="ECO:0000256" key="6">
    <source>
        <dbReference type="SAM" id="SignalP"/>
    </source>
</evidence>
<feature type="chain" id="PRO_5012802918" description="cyclic-guanylate-specific phosphodiesterase" evidence="6">
    <location>
        <begin position="24"/>
        <end position="1179"/>
    </location>
</feature>
<comment type="cofactor">
    <cofactor evidence="1">
        <name>Mg(2+)</name>
        <dbReference type="ChEBI" id="CHEBI:18420"/>
    </cofactor>
</comment>
<dbReference type="EMBL" id="FXAM01000001">
    <property type="protein sequence ID" value="SMF94273.1"/>
    <property type="molecule type" value="Genomic_DNA"/>
</dbReference>
<dbReference type="InterPro" id="IPR013655">
    <property type="entry name" value="PAS_fold_3"/>
</dbReference>
<dbReference type="PANTHER" id="PTHR44757:SF2">
    <property type="entry name" value="BIOFILM ARCHITECTURE MAINTENANCE PROTEIN MBAA"/>
    <property type="match status" value="1"/>
</dbReference>
<dbReference type="Gene3D" id="3.20.20.450">
    <property type="entry name" value="EAL domain"/>
    <property type="match status" value="1"/>
</dbReference>
<reference evidence="11 12" key="1">
    <citation type="submission" date="2016-12" db="EMBL/GenBank/DDBJ databases">
        <authorList>
            <person name="Song W.-J."/>
            <person name="Kurnit D.M."/>
        </authorList>
    </citation>
    <scope>NUCLEOTIDE SEQUENCE [LARGE SCALE GENOMIC DNA]</scope>
    <source>
        <strain evidence="11 12">175</strain>
    </source>
</reference>
<dbReference type="CDD" id="cd01949">
    <property type="entry name" value="GGDEF"/>
    <property type="match status" value="1"/>
</dbReference>
<dbReference type="GO" id="GO:0071111">
    <property type="term" value="F:cyclic-guanylate-specific phosphodiesterase activity"/>
    <property type="evidence" value="ECO:0007669"/>
    <property type="project" value="UniProtKB-EC"/>
</dbReference>
<dbReference type="SMART" id="SM00267">
    <property type="entry name" value="GGDEF"/>
    <property type="match status" value="1"/>
</dbReference>
<evidence type="ECO:0000256" key="5">
    <source>
        <dbReference type="SAM" id="Coils"/>
    </source>
</evidence>
<dbReference type="Pfam" id="PF08447">
    <property type="entry name" value="PAS_3"/>
    <property type="match status" value="1"/>
</dbReference>
<dbReference type="EC" id="3.1.4.52" evidence="2"/>
<evidence type="ECO:0000259" key="7">
    <source>
        <dbReference type="PROSITE" id="PS50112"/>
    </source>
</evidence>
<dbReference type="Gene3D" id="3.30.70.270">
    <property type="match status" value="1"/>
</dbReference>
<feature type="domain" description="EAL" evidence="9">
    <location>
        <begin position="916"/>
        <end position="1170"/>
    </location>
</feature>
<keyword evidence="3" id="KW-0973">c-di-GMP</keyword>
<dbReference type="Pfam" id="PF09084">
    <property type="entry name" value="NMT1"/>
    <property type="match status" value="1"/>
</dbReference>
<dbReference type="Pfam" id="PF08448">
    <property type="entry name" value="PAS_4"/>
    <property type="match status" value="1"/>
</dbReference>
<protein>
    <recommendedName>
        <fullName evidence="2">cyclic-guanylate-specific phosphodiesterase</fullName>
        <ecNumber evidence="2">3.1.4.52</ecNumber>
    </recommendedName>
</protein>